<feature type="signal peptide" evidence="6">
    <location>
        <begin position="1"/>
        <end position="17"/>
    </location>
</feature>
<keyword evidence="5" id="KW-0998">Cell outer membrane</keyword>
<evidence type="ECO:0000256" key="4">
    <source>
        <dbReference type="ARBA" id="ARBA00023136"/>
    </source>
</evidence>
<gene>
    <name evidence="7" type="ORF">BFL28_07990</name>
</gene>
<evidence type="ECO:0000256" key="5">
    <source>
        <dbReference type="ARBA" id="ARBA00023237"/>
    </source>
</evidence>
<dbReference type="Proteomes" id="UP000094487">
    <property type="component" value="Unassembled WGS sequence"/>
</dbReference>
<dbReference type="OrthoDB" id="5462484at2"/>
<dbReference type="PANTHER" id="PTHR38776">
    <property type="entry name" value="MLTA-INTERACTING PROTEIN-RELATED"/>
    <property type="match status" value="1"/>
</dbReference>
<protein>
    <recommendedName>
        <fullName evidence="9">Structural protein MipA</fullName>
    </recommendedName>
</protein>
<evidence type="ECO:0000256" key="1">
    <source>
        <dbReference type="ARBA" id="ARBA00004442"/>
    </source>
</evidence>
<evidence type="ECO:0000256" key="6">
    <source>
        <dbReference type="SAM" id="SignalP"/>
    </source>
</evidence>
<evidence type="ECO:0000313" key="7">
    <source>
        <dbReference type="EMBL" id="ODP36015.1"/>
    </source>
</evidence>
<evidence type="ECO:0008006" key="9">
    <source>
        <dbReference type="Google" id="ProtNLM"/>
    </source>
</evidence>
<accession>A0A1E3LS54</accession>
<proteinExistence type="inferred from homology"/>
<keyword evidence="8" id="KW-1185">Reference proteome</keyword>
<organism evidence="7 8">
    <name type="scientific">Sphingomonas turrisvirgatae</name>
    <dbReference type="NCBI Taxonomy" id="1888892"/>
    <lineage>
        <taxon>Bacteria</taxon>
        <taxon>Pseudomonadati</taxon>
        <taxon>Pseudomonadota</taxon>
        <taxon>Alphaproteobacteria</taxon>
        <taxon>Sphingomonadales</taxon>
        <taxon>Sphingomonadaceae</taxon>
        <taxon>Sphingomonas</taxon>
    </lineage>
</organism>
<evidence type="ECO:0000313" key="8">
    <source>
        <dbReference type="Proteomes" id="UP000094487"/>
    </source>
</evidence>
<keyword evidence="4" id="KW-0472">Membrane</keyword>
<evidence type="ECO:0000256" key="2">
    <source>
        <dbReference type="ARBA" id="ARBA00005722"/>
    </source>
</evidence>
<dbReference type="Pfam" id="PF06629">
    <property type="entry name" value="MipA"/>
    <property type="match status" value="1"/>
</dbReference>
<comment type="caution">
    <text evidence="7">The sequence shown here is derived from an EMBL/GenBank/DDBJ whole genome shotgun (WGS) entry which is preliminary data.</text>
</comment>
<dbReference type="AlphaFoldDB" id="A0A1E3LS54"/>
<dbReference type="EMBL" id="MDDS01000086">
    <property type="protein sequence ID" value="ODP36015.1"/>
    <property type="molecule type" value="Genomic_DNA"/>
</dbReference>
<sequence>MRSLLVLAALVASPAFAQDAPPAEAIDAAAAEAQPEQAATVEQAAAAREGRARLSIGAGVAWLPDYEGSDDKRFTPLPAANGTVWGMSFTVLGNRASLDLIPDREGQGWNFQLGPVAVINFNRTNQDAIEDVRVRALGEIDTAVEVGGYVGIGKTGILHDYDTLSISASYRHDVTRIHRSGIITPSVNYTTPLSTKALVGVFASAEIVQDRYARTYFGVTPLGSVASGLPVFMPEGGQKDISFGGMFTYALTGNLTKGLALVTGFNYRKLVGDFADSPIVSIAGNRHNWTVGAGLAVTF</sequence>
<keyword evidence="3 6" id="KW-0732">Signal</keyword>
<reference evidence="7 8" key="1">
    <citation type="submission" date="2016-08" db="EMBL/GenBank/DDBJ databases">
        <title>Draft genome of the agarase producing Sphingomonas sp. MCT13.</title>
        <authorList>
            <person name="D'Andrea M.M."/>
            <person name="Rossolini G.M."/>
            <person name="Thaller M.C."/>
        </authorList>
    </citation>
    <scope>NUCLEOTIDE SEQUENCE [LARGE SCALE GENOMIC DNA]</scope>
    <source>
        <strain evidence="7 8">MCT13</strain>
    </source>
</reference>
<name>A0A1E3LS54_9SPHN</name>
<dbReference type="STRING" id="1888892.BFL28_07990"/>
<feature type="chain" id="PRO_5009131950" description="Structural protein MipA" evidence="6">
    <location>
        <begin position="18"/>
        <end position="299"/>
    </location>
</feature>
<comment type="similarity">
    <text evidence="2">Belongs to the MipA/OmpV family.</text>
</comment>
<dbReference type="GO" id="GO:0009279">
    <property type="term" value="C:cell outer membrane"/>
    <property type="evidence" value="ECO:0007669"/>
    <property type="project" value="UniProtKB-SubCell"/>
</dbReference>
<evidence type="ECO:0000256" key="3">
    <source>
        <dbReference type="ARBA" id="ARBA00022729"/>
    </source>
</evidence>
<comment type="subcellular location">
    <subcellularLocation>
        <location evidence="1">Cell outer membrane</location>
    </subcellularLocation>
</comment>
<dbReference type="PANTHER" id="PTHR38776:SF1">
    <property type="entry name" value="MLTA-INTERACTING PROTEIN-RELATED"/>
    <property type="match status" value="1"/>
</dbReference>
<dbReference type="RefSeq" id="WP_069322202.1">
    <property type="nucleotide sequence ID" value="NZ_MDDS01000086.1"/>
</dbReference>
<dbReference type="InterPro" id="IPR010583">
    <property type="entry name" value="MipA"/>
</dbReference>